<comment type="cofactor">
    <cofactor evidence="1">
        <name>[4Fe-4S] cluster</name>
        <dbReference type="ChEBI" id="CHEBI:49883"/>
    </cofactor>
</comment>
<dbReference type="InterPro" id="IPR058240">
    <property type="entry name" value="rSAM_sf"/>
</dbReference>
<keyword evidence="8" id="KW-1185">Reference proteome</keyword>
<evidence type="ECO:0000313" key="8">
    <source>
        <dbReference type="Proteomes" id="UP000008522"/>
    </source>
</evidence>
<evidence type="ECO:0000256" key="5">
    <source>
        <dbReference type="ARBA" id="ARBA00023014"/>
    </source>
</evidence>
<dbReference type="InterPro" id="IPR050377">
    <property type="entry name" value="Radical_SAM_PqqE_MftC-like"/>
</dbReference>
<dbReference type="PATRIC" id="fig|1045858.4.peg.1454"/>
<accession>G0EQH3</accession>
<dbReference type="PANTHER" id="PTHR11228:SF7">
    <property type="entry name" value="PQQA PEPTIDE CYCLASE"/>
    <property type="match status" value="1"/>
</dbReference>
<dbReference type="SFLD" id="SFLDG01067">
    <property type="entry name" value="SPASM/twitch_domain_containing"/>
    <property type="match status" value="1"/>
</dbReference>
<keyword evidence="4" id="KW-0408">Iron</keyword>
<keyword evidence="5" id="KW-0411">Iron-sulfur</keyword>
<evidence type="ECO:0000259" key="6">
    <source>
        <dbReference type="Pfam" id="PF04055"/>
    </source>
</evidence>
<gene>
    <name evidence="7" type="ordered locus">Bint_1455</name>
</gene>
<dbReference type="SFLD" id="SFLDS00029">
    <property type="entry name" value="Radical_SAM"/>
    <property type="match status" value="1"/>
</dbReference>
<dbReference type="Gene3D" id="3.20.20.70">
    <property type="entry name" value="Aldolase class I"/>
    <property type="match status" value="1"/>
</dbReference>
<feature type="domain" description="Radical SAM core" evidence="6">
    <location>
        <begin position="70"/>
        <end position="207"/>
    </location>
</feature>
<dbReference type="PANTHER" id="PTHR11228">
    <property type="entry name" value="RADICAL SAM DOMAIN PROTEIN"/>
    <property type="match status" value="1"/>
</dbReference>
<dbReference type="eggNOG" id="COG0535">
    <property type="taxonomic scope" value="Bacteria"/>
</dbReference>
<evidence type="ECO:0000313" key="7">
    <source>
        <dbReference type="EMBL" id="AEM22074.1"/>
    </source>
</evidence>
<sequence>MLINVDEIKSNNLTYDLIVQRRKDLFYSINDENDHSSDNCKYCSNLVDKKFSDVNFDFLGGAHLPAGFNIQHYTACNQRCKYCTFTKQNFFVKPQYNILDYFKIFAEKGKIRGGNWVDFSGGEPSMLDNFDEIINYLLSINFGTIVVYSNCVKYSESIFRGLRENKIILTTSVDTGIPSLYKKLRGVDTFSRVISNLIKYRNSGTKGLWLKYIICEENRNEDSLWSFLLAMMALRPNNIMICPDFPYGDIEIPMETVEFAGELWALVESLLGITPIDYTSSFGAPKMVEYHKNLEVSIKKHREIVKKLNYNNINDNSSVINSDEYLKNEISEYKLKLDRYKDNINKLAWWIPIKKWRDNFRSKMLK</sequence>
<dbReference type="GO" id="GO:0003824">
    <property type="term" value="F:catalytic activity"/>
    <property type="evidence" value="ECO:0007669"/>
    <property type="project" value="InterPro"/>
</dbReference>
<keyword evidence="3" id="KW-0479">Metal-binding</keyword>
<dbReference type="Pfam" id="PF04055">
    <property type="entry name" value="Radical_SAM"/>
    <property type="match status" value="1"/>
</dbReference>
<evidence type="ECO:0000256" key="2">
    <source>
        <dbReference type="ARBA" id="ARBA00022691"/>
    </source>
</evidence>
<dbReference type="SUPFAM" id="SSF102114">
    <property type="entry name" value="Radical SAM enzymes"/>
    <property type="match status" value="1"/>
</dbReference>
<keyword evidence="2" id="KW-0949">S-adenosyl-L-methionine</keyword>
<dbReference type="EMBL" id="CP002874">
    <property type="protein sequence ID" value="AEM22074.1"/>
    <property type="molecule type" value="Genomic_DNA"/>
</dbReference>
<dbReference type="AlphaFoldDB" id="G0EQH3"/>
<protein>
    <submittedName>
        <fullName evidence="7">Radical SAM domain protein</fullName>
    </submittedName>
</protein>
<dbReference type="Proteomes" id="UP000008522">
    <property type="component" value="Chromosome"/>
</dbReference>
<dbReference type="KEGG" id="bip:Bint_1455"/>
<dbReference type="GO" id="GO:0046872">
    <property type="term" value="F:metal ion binding"/>
    <property type="evidence" value="ECO:0007669"/>
    <property type="project" value="UniProtKB-KW"/>
</dbReference>
<proteinExistence type="predicted"/>
<dbReference type="HOGENOM" id="CLU_047526_0_0_12"/>
<dbReference type="InterPro" id="IPR013785">
    <property type="entry name" value="Aldolase_TIM"/>
</dbReference>
<dbReference type="CDD" id="cd01335">
    <property type="entry name" value="Radical_SAM"/>
    <property type="match status" value="1"/>
</dbReference>
<name>G0EQH3_BRAIP</name>
<evidence type="ECO:0000256" key="3">
    <source>
        <dbReference type="ARBA" id="ARBA00022723"/>
    </source>
</evidence>
<reference evidence="7 8" key="1">
    <citation type="journal article" date="2011" name="BMC Genomics">
        <title>Complete genome sequence of Brachyspira intermedia reveals unique genomic features in Brachyspira species and phage-mediated horizontal gene transfer.</title>
        <authorList>
            <person name="Hafstrom T."/>
            <person name="Jansson D.S."/>
            <person name="Segerman B."/>
        </authorList>
    </citation>
    <scope>NUCLEOTIDE SEQUENCE [LARGE SCALE GENOMIC DNA]</scope>
    <source>
        <strain evidence="8">ATCC 51140 / PWS/A</strain>
    </source>
</reference>
<organism evidence="7 8">
    <name type="scientific">Brachyspira intermedia (strain ATCC 51140 / PWS/A)</name>
    <name type="common">Serpulina intermedia</name>
    <dbReference type="NCBI Taxonomy" id="1045858"/>
    <lineage>
        <taxon>Bacteria</taxon>
        <taxon>Pseudomonadati</taxon>
        <taxon>Spirochaetota</taxon>
        <taxon>Spirochaetia</taxon>
        <taxon>Brachyspirales</taxon>
        <taxon>Brachyspiraceae</taxon>
        <taxon>Brachyspira</taxon>
    </lineage>
</organism>
<evidence type="ECO:0000256" key="4">
    <source>
        <dbReference type="ARBA" id="ARBA00023004"/>
    </source>
</evidence>
<dbReference type="InterPro" id="IPR007197">
    <property type="entry name" value="rSAM"/>
</dbReference>
<evidence type="ECO:0000256" key="1">
    <source>
        <dbReference type="ARBA" id="ARBA00001966"/>
    </source>
</evidence>
<dbReference type="GO" id="GO:0051536">
    <property type="term" value="F:iron-sulfur cluster binding"/>
    <property type="evidence" value="ECO:0007669"/>
    <property type="project" value="UniProtKB-KW"/>
</dbReference>